<dbReference type="AlphaFoldDB" id="A0A8X6TQX2"/>
<dbReference type="Proteomes" id="UP000887013">
    <property type="component" value="Unassembled WGS sequence"/>
</dbReference>
<proteinExistence type="predicted"/>
<name>A0A8X6TQX2_NEPPI</name>
<comment type="caution">
    <text evidence="1">The sequence shown here is derived from an EMBL/GenBank/DDBJ whole genome shotgun (WGS) entry which is preliminary data.</text>
</comment>
<evidence type="ECO:0000313" key="2">
    <source>
        <dbReference type="Proteomes" id="UP000887013"/>
    </source>
</evidence>
<dbReference type="EMBL" id="BMAW01063679">
    <property type="protein sequence ID" value="GFT41387.1"/>
    <property type="molecule type" value="Genomic_DNA"/>
</dbReference>
<sequence>MEGKITIPAHSLTYKESGFGHICSGATESSPETQHCWLFTHENTVEETLRKFWKMESVLEEPSSKSNNIASAVGLQHQLITILNSGGMESHKCCCYESALLEPVFFNDEEYNLEENISINTASHLADLISRGVNTDEIEGNSLWWREQDFFHQDIAESFTGPKPSSNEDYLQEF</sequence>
<organism evidence="1 2">
    <name type="scientific">Nephila pilipes</name>
    <name type="common">Giant wood spider</name>
    <name type="synonym">Nephila maculata</name>
    <dbReference type="NCBI Taxonomy" id="299642"/>
    <lineage>
        <taxon>Eukaryota</taxon>
        <taxon>Metazoa</taxon>
        <taxon>Ecdysozoa</taxon>
        <taxon>Arthropoda</taxon>
        <taxon>Chelicerata</taxon>
        <taxon>Arachnida</taxon>
        <taxon>Araneae</taxon>
        <taxon>Araneomorphae</taxon>
        <taxon>Entelegynae</taxon>
        <taxon>Araneoidea</taxon>
        <taxon>Nephilidae</taxon>
        <taxon>Nephila</taxon>
    </lineage>
</organism>
<evidence type="ECO:0000313" key="1">
    <source>
        <dbReference type="EMBL" id="GFT41387.1"/>
    </source>
</evidence>
<gene>
    <name evidence="1" type="ORF">NPIL_93861</name>
</gene>
<reference evidence="1" key="1">
    <citation type="submission" date="2020-08" db="EMBL/GenBank/DDBJ databases">
        <title>Multicomponent nature underlies the extraordinary mechanical properties of spider dragline silk.</title>
        <authorList>
            <person name="Kono N."/>
            <person name="Nakamura H."/>
            <person name="Mori M."/>
            <person name="Yoshida Y."/>
            <person name="Ohtoshi R."/>
            <person name="Malay A.D."/>
            <person name="Moran D.A.P."/>
            <person name="Tomita M."/>
            <person name="Numata K."/>
            <person name="Arakawa K."/>
        </authorList>
    </citation>
    <scope>NUCLEOTIDE SEQUENCE</scope>
</reference>
<keyword evidence="2" id="KW-1185">Reference proteome</keyword>
<protein>
    <submittedName>
        <fullName evidence="1">Uncharacterized protein</fullName>
    </submittedName>
</protein>
<dbReference type="OrthoDB" id="8052806at2759"/>
<accession>A0A8X6TQX2</accession>